<feature type="active site" description="Proton acceptor" evidence="7">
    <location>
        <position position="65"/>
    </location>
</feature>
<evidence type="ECO:0000256" key="1">
    <source>
        <dbReference type="ARBA" id="ARBA00004713"/>
    </source>
</evidence>
<comment type="catalytic activity">
    <reaction evidence="6 9">
        <text>lipid IVA (E. coli) + CMP-3-deoxy-beta-D-manno-octulosonate = alpha-Kdo-(2-&gt;6)-lipid IVA (E. coli) + CMP + H(+)</text>
        <dbReference type="Rhea" id="RHEA:28066"/>
        <dbReference type="ChEBI" id="CHEBI:15378"/>
        <dbReference type="ChEBI" id="CHEBI:58603"/>
        <dbReference type="ChEBI" id="CHEBI:60364"/>
        <dbReference type="ChEBI" id="CHEBI:60377"/>
        <dbReference type="ChEBI" id="CHEBI:85987"/>
        <dbReference type="EC" id="2.4.99.12"/>
    </reaction>
</comment>
<evidence type="ECO:0000313" key="12">
    <source>
        <dbReference type="Proteomes" id="UP000472580"/>
    </source>
</evidence>
<name>A0A6L6YG22_9BURK</name>
<evidence type="ECO:0000256" key="8">
    <source>
        <dbReference type="PIRSR" id="PIRSR639901-2"/>
    </source>
</evidence>
<dbReference type="GO" id="GO:0005886">
    <property type="term" value="C:plasma membrane"/>
    <property type="evidence" value="ECO:0007669"/>
    <property type="project" value="UniProtKB-SubCell"/>
</dbReference>
<comment type="similarity">
    <text evidence="9">Belongs to the glycosyltransferase group 1 family.</text>
</comment>
<keyword evidence="9" id="KW-1003">Cell membrane</keyword>
<dbReference type="GO" id="GO:0043842">
    <property type="term" value="F:Kdo transferase activity"/>
    <property type="evidence" value="ECO:0007669"/>
    <property type="project" value="UniProtKB-EC"/>
</dbReference>
<keyword evidence="4 9" id="KW-0808">Transferase</keyword>
<feature type="site" description="Transition state stabilizer" evidence="8">
    <location>
        <position position="214"/>
    </location>
</feature>
<dbReference type="InterPro" id="IPR039901">
    <property type="entry name" value="Kdotransferase"/>
</dbReference>
<dbReference type="RefSeq" id="WP_160334730.1">
    <property type="nucleotide sequence ID" value="NZ_WSRP01000008.1"/>
</dbReference>
<evidence type="ECO:0000256" key="9">
    <source>
        <dbReference type="RuleBase" id="RU365103"/>
    </source>
</evidence>
<proteinExistence type="inferred from homology"/>
<keyword evidence="9" id="KW-0472">Membrane</keyword>
<comment type="caution">
    <text evidence="11">The sequence shown here is derived from an EMBL/GenBank/DDBJ whole genome shotgun (WGS) entry which is preliminary data.</text>
</comment>
<evidence type="ECO:0000256" key="4">
    <source>
        <dbReference type="ARBA" id="ARBA00022679"/>
    </source>
</evidence>
<dbReference type="Gene3D" id="3.40.50.2000">
    <property type="entry name" value="Glycogen Phosphorylase B"/>
    <property type="match status" value="1"/>
</dbReference>
<feature type="transmembrane region" description="Helical" evidence="9">
    <location>
        <begin position="6"/>
        <end position="23"/>
    </location>
</feature>
<dbReference type="EMBL" id="WSRP01000008">
    <property type="protein sequence ID" value="MVX56294.1"/>
    <property type="molecule type" value="Genomic_DNA"/>
</dbReference>
<evidence type="ECO:0000256" key="2">
    <source>
        <dbReference type="ARBA" id="ARBA00012621"/>
    </source>
</evidence>
<dbReference type="GO" id="GO:0009245">
    <property type="term" value="P:lipid A biosynthetic process"/>
    <property type="evidence" value="ECO:0007669"/>
    <property type="project" value="TreeGrafter"/>
</dbReference>
<keyword evidence="9" id="KW-0448">Lipopolysaccharide biosynthesis</keyword>
<comment type="subcellular location">
    <subcellularLocation>
        <location evidence="9">Cell membrane</location>
    </subcellularLocation>
</comment>
<dbReference type="PANTHER" id="PTHR42755:SF1">
    <property type="entry name" value="3-DEOXY-D-MANNO-OCTULOSONIC ACID TRANSFERASE, MITOCHONDRIAL-RELATED"/>
    <property type="match status" value="1"/>
</dbReference>
<keyword evidence="12" id="KW-1185">Reference proteome</keyword>
<evidence type="ECO:0000259" key="10">
    <source>
        <dbReference type="Pfam" id="PF04413"/>
    </source>
</evidence>
<accession>A0A6L6YG22</accession>
<dbReference type="InterPro" id="IPR038107">
    <property type="entry name" value="Glycos_transf_N_sf"/>
</dbReference>
<comment type="function">
    <text evidence="9">Involved in lipopolysaccharide (LPS) biosynthesis. Catalyzes the transfer of 3-deoxy-D-manno-octulosonate (Kdo) residue(s) from CMP-Kdo to lipid IV(A), the tetraacyldisaccharide-1,4'-bisphosphate precursor of lipid A.</text>
</comment>
<dbReference type="Proteomes" id="UP000472580">
    <property type="component" value="Unassembled WGS sequence"/>
</dbReference>
<feature type="domain" description="3-deoxy-D-manno-octulosonic-acid transferase N-terminal" evidence="10">
    <location>
        <begin position="35"/>
        <end position="216"/>
    </location>
</feature>
<sequence length="451" mass="50323">MMIPRPVYSALLYIAAPFAMFYLSKRAKKQPEYSEHWDERFGTAHYPPVTPGRTRIWIHAVSVGETRATFSLVESILRKWPQVDVLYTHMTPTGREVSKQFGKKFGSRISQVYLPYDTPAAMRKFIRQTQPSLCLLMETEVWPNLTYTAKQAGLPVVLANARLSQQSLDKGKKVGSLIRDAMSRLTLTLAQSEEDAARLKEAGCREVRVLGNLKFDYEPNPVHVRTGREIRKLSERKILTFASSRDGEEASMLSALKEAKANGRLKDTVFLLIPRHPQRFGEVLELIRKSGFTVEKRSDIRDWKKVLSLSEGPDVVLGDSMGEMAFYYALSDVVLMGGSFGDYGSQSVIEPCAIGEAVIVGPSIYNFKYIIEKAREEGAILSVQDLGQALQRADELLSDSGKAASVGAAAAKFAQVQRGAAERTIAVIDELMAQKKDTNLNKFNAETMEKK</sequence>
<dbReference type="UniPathway" id="UPA00958"/>
<protein>
    <recommendedName>
        <fullName evidence="3 9">3-deoxy-D-manno-octulosonic acid transferase</fullName>
        <shortName evidence="9">Kdo transferase</shortName>
        <ecNumber evidence="2 9">2.4.99.12</ecNumber>
    </recommendedName>
    <alternativeName>
        <fullName evidence="5 9">Lipid IV(A) 3-deoxy-D-manno-octulosonic acid transferase</fullName>
    </alternativeName>
</protein>
<dbReference type="Pfam" id="PF04413">
    <property type="entry name" value="Glycos_transf_N"/>
    <property type="match status" value="1"/>
</dbReference>
<keyword evidence="9" id="KW-1133">Transmembrane helix</keyword>
<keyword evidence="9" id="KW-0812">Transmembrane</keyword>
<evidence type="ECO:0000256" key="5">
    <source>
        <dbReference type="ARBA" id="ARBA00031445"/>
    </source>
</evidence>
<dbReference type="InterPro" id="IPR007507">
    <property type="entry name" value="Glycos_transf_N"/>
</dbReference>
<organism evidence="11 12">
    <name type="scientific">Parasutterella muris</name>
    <dbReference type="NCBI Taxonomy" id="2565572"/>
    <lineage>
        <taxon>Bacteria</taxon>
        <taxon>Pseudomonadati</taxon>
        <taxon>Pseudomonadota</taxon>
        <taxon>Betaproteobacteria</taxon>
        <taxon>Burkholderiales</taxon>
        <taxon>Sutterellaceae</taxon>
        <taxon>Parasutterella</taxon>
    </lineage>
</organism>
<dbReference type="OrthoDB" id="9789797at2"/>
<reference evidence="11 12" key="1">
    <citation type="submission" date="2019-12" db="EMBL/GenBank/DDBJ databases">
        <title>Microbes associate with the intestines of laboratory mice.</title>
        <authorList>
            <person name="Navarre W."/>
            <person name="Wong E."/>
        </authorList>
    </citation>
    <scope>NUCLEOTIDE SEQUENCE [LARGE SCALE GENOMIC DNA]</scope>
    <source>
        <strain evidence="11 12">NM82_D38</strain>
    </source>
</reference>
<evidence type="ECO:0000256" key="7">
    <source>
        <dbReference type="PIRSR" id="PIRSR639901-1"/>
    </source>
</evidence>
<dbReference type="GO" id="GO:0009244">
    <property type="term" value="P:lipopolysaccharide core region biosynthetic process"/>
    <property type="evidence" value="ECO:0007669"/>
    <property type="project" value="UniProtKB-UniRule"/>
</dbReference>
<evidence type="ECO:0000256" key="6">
    <source>
        <dbReference type="ARBA" id="ARBA00049183"/>
    </source>
</evidence>
<dbReference type="PANTHER" id="PTHR42755">
    <property type="entry name" value="3-DEOXY-MANNO-OCTULOSONATE CYTIDYLYLTRANSFERASE"/>
    <property type="match status" value="1"/>
</dbReference>
<evidence type="ECO:0000256" key="3">
    <source>
        <dbReference type="ARBA" id="ARBA00019077"/>
    </source>
</evidence>
<dbReference type="AlphaFoldDB" id="A0A6L6YG22"/>
<dbReference type="SUPFAM" id="SSF53756">
    <property type="entry name" value="UDP-Glycosyltransferase/glycogen phosphorylase"/>
    <property type="match status" value="1"/>
</dbReference>
<feature type="site" description="Transition state stabilizer" evidence="8">
    <location>
        <position position="138"/>
    </location>
</feature>
<dbReference type="Gene3D" id="3.40.50.11720">
    <property type="entry name" value="3-Deoxy-D-manno-octulosonic-acid transferase, N-terminal domain"/>
    <property type="match status" value="1"/>
</dbReference>
<comment type="pathway">
    <text evidence="1 9">Bacterial outer membrane biogenesis; LPS core biosynthesis.</text>
</comment>
<gene>
    <name evidence="11" type="ORF">E5987_03615</name>
</gene>
<dbReference type="EC" id="2.4.99.12" evidence="2 9"/>
<evidence type="ECO:0000313" key="11">
    <source>
        <dbReference type="EMBL" id="MVX56294.1"/>
    </source>
</evidence>